<comment type="caution">
    <text evidence="9">The sequence shown here is derived from an EMBL/GenBank/DDBJ whole genome shotgun (WGS) entry which is preliminary data.</text>
</comment>
<organism evidence="9 10">
    <name type="scientific">Candidatus Woesebacteria bacterium RBG_16_34_12</name>
    <dbReference type="NCBI Taxonomy" id="1802480"/>
    <lineage>
        <taxon>Bacteria</taxon>
        <taxon>Candidatus Woeseibacteriota</taxon>
    </lineage>
</organism>
<evidence type="ECO:0000256" key="4">
    <source>
        <dbReference type="ARBA" id="ARBA00022692"/>
    </source>
</evidence>
<evidence type="ECO:0000256" key="6">
    <source>
        <dbReference type="ARBA" id="ARBA00023136"/>
    </source>
</evidence>
<feature type="transmembrane region" description="Helical" evidence="8">
    <location>
        <begin position="116"/>
        <end position="135"/>
    </location>
</feature>
<keyword evidence="6 8" id="KW-0472">Membrane</keyword>
<comment type="similarity">
    <text evidence="7">Belongs to the glycosyltransferase 87 family.</text>
</comment>
<dbReference type="Proteomes" id="UP000177053">
    <property type="component" value="Unassembled WGS sequence"/>
</dbReference>
<feature type="transmembrane region" description="Helical" evidence="8">
    <location>
        <begin position="12"/>
        <end position="34"/>
    </location>
</feature>
<comment type="subcellular location">
    <subcellularLocation>
        <location evidence="1">Cell membrane</location>
        <topology evidence="1">Multi-pass membrane protein</topology>
    </subcellularLocation>
</comment>
<sequence length="910" mass="106121">MISKFGKVKTKVIFFILVSLLLSPLYLTIVYQLVKYILIGINPKLVIGTDFISYLTGGLMVRKGFGNEIYNLDRQYIFQLKAIEPLDREYVLPFKNPPIVAVLFIPFTFFSVIDSYRLFIVFNFVFLAIITIYLATIFPKINKIHFWYFIPFLYLGSLATVVIGQISFWLVFIFSYAYKALKEKKDFYLGFVLGFILIKPQYIISIPYFFLLSKKRNSFLKGFFLSIIIFIFINFLISGIQPLIEYPRFILATETPFYGSKVDQMITINSVMQSLLKPFGIKNIYSIIINLCLYFASLFIFAKKKLKMRTDYLYIAILILSLLFAVHVNVYDLSILIIAIFILINLAYSKKGKDESFIFTLAFSLFFLPLIIFIFNPFIGTAALVLLIFFLFFKNQIIIKIKKINWGALFVLIIFLTLWFIGKITIDPDFGWRLQSGLLYLQKGIPKTDPFSYTMPSFPWVDHAWLVTTGIGFLYPIIGKIGLAFISSLLAISALIISSSREKKSVNNFPVEKVLGHHLGRLASISFILSVSLIMPFSGVRAQVFTWFLLAVFLKILLNNQLWQRWKKVLPVFFFIWANLHGGFVSGLAILCLVLFVRFVREKKIVVVDILILFFSICATFFNPYGIGLWREVWSSVTDSSLRWSIAEWMPSFFMLDLSMISLVSLSFILITKYRKKFTKEELVLYYFSLIQGILSRRNLPLWIIVSLPLLNDAINYFYQEVKGIRISLFRLKKVYKYAWYLFLVIFTFQTIFTLKNSLILTENRFYPKDAVNYLKINLPENETFSLYGWGGYLIWQLPEKKVFIDGRMPSWNWDKAGDSESNNSFEEYKGILTGETDYKILFEKYKIDTVLWPISKPPGFYTYLQKKLDNFLTIFGKEKSDFDFLKQLEDDGWDEIYKDNVAIIFSNRK</sequence>
<name>A0A1F7XB01_9BACT</name>
<evidence type="ECO:0000256" key="2">
    <source>
        <dbReference type="ARBA" id="ARBA00022475"/>
    </source>
</evidence>
<feature type="transmembrane region" description="Helical" evidence="8">
    <location>
        <begin position="404"/>
        <end position="422"/>
    </location>
</feature>
<feature type="transmembrane region" description="Helical" evidence="8">
    <location>
        <begin position="519"/>
        <end position="537"/>
    </location>
</feature>
<dbReference type="InterPro" id="IPR018584">
    <property type="entry name" value="GT87"/>
</dbReference>
<feature type="transmembrane region" description="Helical" evidence="8">
    <location>
        <begin position="482"/>
        <end position="499"/>
    </location>
</feature>
<dbReference type="Pfam" id="PF09594">
    <property type="entry name" value="GT87"/>
    <property type="match status" value="1"/>
</dbReference>
<evidence type="ECO:0000256" key="3">
    <source>
        <dbReference type="ARBA" id="ARBA00022679"/>
    </source>
</evidence>
<evidence type="ECO:0000313" key="9">
    <source>
        <dbReference type="EMBL" id="OGM11949.1"/>
    </source>
</evidence>
<evidence type="ECO:0000256" key="1">
    <source>
        <dbReference type="ARBA" id="ARBA00004651"/>
    </source>
</evidence>
<dbReference type="GO" id="GO:0005886">
    <property type="term" value="C:plasma membrane"/>
    <property type="evidence" value="ECO:0007669"/>
    <property type="project" value="UniProtKB-SubCell"/>
</dbReference>
<feature type="transmembrane region" description="Helical" evidence="8">
    <location>
        <begin position="147"/>
        <end position="175"/>
    </location>
</feature>
<keyword evidence="3" id="KW-0808">Transferase</keyword>
<feature type="transmembrane region" description="Helical" evidence="8">
    <location>
        <begin position="649"/>
        <end position="671"/>
    </location>
</feature>
<feature type="transmembrane region" description="Helical" evidence="8">
    <location>
        <begin position="313"/>
        <end position="346"/>
    </location>
</feature>
<accession>A0A1F7XB01</accession>
<dbReference type="EMBL" id="MGFS01000006">
    <property type="protein sequence ID" value="OGM11949.1"/>
    <property type="molecule type" value="Genomic_DNA"/>
</dbReference>
<dbReference type="GO" id="GO:0016758">
    <property type="term" value="F:hexosyltransferase activity"/>
    <property type="evidence" value="ECO:0007669"/>
    <property type="project" value="InterPro"/>
</dbReference>
<feature type="transmembrane region" description="Helical" evidence="8">
    <location>
        <begin position="284"/>
        <end position="301"/>
    </location>
</feature>
<evidence type="ECO:0000256" key="5">
    <source>
        <dbReference type="ARBA" id="ARBA00022989"/>
    </source>
</evidence>
<feature type="transmembrane region" description="Helical" evidence="8">
    <location>
        <begin position="574"/>
        <end position="599"/>
    </location>
</feature>
<keyword evidence="4 8" id="KW-0812">Transmembrane</keyword>
<keyword evidence="5 8" id="KW-1133">Transmembrane helix</keyword>
<proteinExistence type="inferred from homology"/>
<dbReference type="AlphaFoldDB" id="A0A1F7XB01"/>
<gene>
    <name evidence="9" type="ORF">A2Z22_04680</name>
</gene>
<reference evidence="9 10" key="1">
    <citation type="journal article" date="2016" name="Nat. Commun.">
        <title>Thousands of microbial genomes shed light on interconnected biogeochemical processes in an aquifer system.</title>
        <authorList>
            <person name="Anantharaman K."/>
            <person name="Brown C.T."/>
            <person name="Hug L.A."/>
            <person name="Sharon I."/>
            <person name="Castelle C.J."/>
            <person name="Probst A.J."/>
            <person name="Thomas B.C."/>
            <person name="Singh A."/>
            <person name="Wilkins M.J."/>
            <person name="Karaoz U."/>
            <person name="Brodie E.L."/>
            <person name="Williams K.H."/>
            <person name="Hubbard S.S."/>
            <person name="Banfield J.F."/>
        </authorList>
    </citation>
    <scope>NUCLEOTIDE SEQUENCE [LARGE SCALE GENOMIC DNA]</scope>
</reference>
<protein>
    <submittedName>
        <fullName evidence="9">Uncharacterized protein</fullName>
    </submittedName>
</protein>
<keyword evidence="2" id="KW-1003">Cell membrane</keyword>
<evidence type="ECO:0000313" key="10">
    <source>
        <dbReference type="Proteomes" id="UP000177053"/>
    </source>
</evidence>
<feature type="transmembrane region" description="Helical" evidence="8">
    <location>
        <begin position="223"/>
        <end position="244"/>
    </location>
</feature>
<evidence type="ECO:0000256" key="7">
    <source>
        <dbReference type="ARBA" id="ARBA00024033"/>
    </source>
</evidence>
<feature type="transmembrane region" description="Helical" evidence="8">
    <location>
        <begin position="738"/>
        <end position="755"/>
    </location>
</feature>
<feature type="transmembrane region" description="Helical" evidence="8">
    <location>
        <begin position="606"/>
        <end position="629"/>
    </location>
</feature>
<feature type="transmembrane region" description="Helical" evidence="8">
    <location>
        <begin position="366"/>
        <end position="392"/>
    </location>
</feature>
<evidence type="ECO:0000256" key="8">
    <source>
        <dbReference type="SAM" id="Phobius"/>
    </source>
</evidence>
<feature type="transmembrane region" description="Helical" evidence="8">
    <location>
        <begin position="187"/>
        <end position="211"/>
    </location>
</feature>